<protein>
    <submittedName>
        <fullName evidence="1">Uncharacterized protein</fullName>
    </submittedName>
</protein>
<dbReference type="AlphaFoldDB" id="A0AAQ1ST02"/>
<organism evidence="1 2">
    <name type="scientific">Pseudomonas inefficax</name>
    <dbReference type="NCBI Taxonomy" id="2078786"/>
    <lineage>
        <taxon>Bacteria</taxon>
        <taxon>Pseudomonadati</taxon>
        <taxon>Pseudomonadota</taxon>
        <taxon>Gammaproteobacteria</taxon>
        <taxon>Pseudomonadales</taxon>
        <taxon>Pseudomonadaceae</taxon>
        <taxon>Pseudomonas</taxon>
    </lineage>
</organism>
<dbReference type="RefSeq" id="WP_133970781.1">
    <property type="nucleotide sequence ID" value="NZ_OPYN01000085.1"/>
</dbReference>
<accession>A0AAQ1ST02</accession>
<evidence type="ECO:0000313" key="1">
    <source>
        <dbReference type="EMBL" id="SPO60402.1"/>
    </source>
</evidence>
<keyword evidence="2" id="KW-1185">Reference proteome</keyword>
<dbReference type="EMBL" id="OPYN01000085">
    <property type="protein sequence ID" value="SPO60402.1"/>
    <property type="molecule type" value="Genomic_DNA"/>
</dbReference>
<name>A0AAQ1ST02_9PSED</name>
<proteinExistence type="predicted"/>
<gene>
    <name evidence="1" type="ORF">JV551A3_V1_850023</name>
</gene>
<reference evidence="1 2" key="1">
    <citation type="submission" date="2018-02" db="EMBL/GenBank/DDBJ databases">
        <authorList>
            <person name="Dubost A."/>
        </authorList>
    </citation>
    <scope>NUCLEOTIDE SEQUENCE [LARGE SCALE GENOMIC DNA]</scope>
    <source>
        <strain evidence="2">JV551A3</strain>
    </source>
</reference>
<comment type="caution">
    <text evidence="1">The sequence shown here is derived from an EMBL/GenBank/DDBJ whole genome shotgun (WGS) entry which is preliminary data.</text>
</comment>
<evidence type="ECO:0000313" key="2">
    <source>
        <dbReference type="Proteomes" id="UP000294335"/>
    </source>
</evidence>
<sequence length="345" mass="38566">MGMYEGSAAELPGNVLNALPNVDDLKLFFADYDLPPEMLKQIKNVCAEHFSELQLLGRSLDVHRLQPANWVIDVKHVFASSFFARVGGAKGKYQICMSLGVPLVALSVAEELCTLESNQQSSSLDSRYANRENSVNNWFVGLHSLSKVSPGSVQLALDVAVLLYCHEVAHAIFGHCDYIPSNDNERRALEHDADFNAGAMFALWVQVLPSSTRKSSSSKMIFKRLARSGYLLSVILKEVSSSSKKYHLPTSRLEAFLSGGVFAMAKSKRAPSFSSDLMADKYWHDFYHDQVKEIREAVSRSSLREHYEFEKDLSADRAAVFKCTAVVRDRLKDGPLTLHRLNISR</sequence>
<dbReference type="Proteomes" id="UP000294335">
    <property type="component" value="Unassembled WGS sequence"/>
</dbReference>